<sequence length="248" mass="26204">MKKLCFGLVAALAVASAPALAADMAAKAPIYKAPVPVPFVWTGCYVGGNVGGGWAHTGYRVDDPTQGAFNGSSLGSNNGSGVVGGGQVGCDYQTGNWVFGAQAMFDAADIKGSHLDPINAFPLVWTSKISWLATATGRVGYTVAPQALLYLKGGAAWVRTHDDRTGPALGIILSYTTPDRSDFGWTVGAGFEYLLTRNWSVFAEYNYIDVGAHRASYTRNTDGASFFVDASRQVHMATVGVNFRFGQP</sequence>
<dbReference type="AlphaFoldDB" id="A0AAE7TIN7"/>
<feature type="signal peptide" evidence="6">
    <location>
        <begin position="1"/>
        <end position="21"/>
    </location>
</feature>
<evidence type="ECO:0000256" key="3">
    <source>
        <dbReference type="ARBA" id="ARBA00023136"/>
    </source>
</evidence>
<dbReference type="Pfam" id="PF13505">
    <property type="entry name" value="OMP_b-brl"/>
    <property type="match status" value="1"/>
</dbReference>
<dbReference type="KEGG" id="barh:WN72_30265"/>
<evidence type="ECO:0000256" key="6">
    <source>
        <dbReference type="SAM" id="SignalP"/>
    </source>
</evidence>
<dbReference type="InterPro" id="IPR011250">
    <property type="entry name" value="OMP/PagP_B-barrel"/>
</dbReference>
<dbReference type="Proteomes" id="UP000594015">
    <property type="component" value="Chromosome"/>
</dbReference>
<keyword evidence="4" id="KW-0998">Cell outer membrane</keyword>
<evidence type="ECO:0000256" key="1">
    <source>
        <dbReference type="ARBA" id="ARBA00004442"/>
    </source>
</evidence>
<dbReference type="RefSeq" id="WP_035729578.1">
    <property type="nucleotide sequence ID" value="NZ_AXAD01000019.1"/>
</dbReference>
<reference evidence="8 9" key="1">
    <citation type="submission" date="2018-06" db="EMBL/GenBank/DDBJ databases">
        <title>Comparative genomics of Bradyrhizobium nodulating Arachidis hypogaea.</title>
        <authorList>
            <person name="Li Y."/>
        </authorList>
    </citation>
    <scope>NUCLEOTIDE SEQUENCE [LARGE SCALE GENOMIC DNA]</scope>
    <source>
        <strain evidence="8 9">CCBAU 051107</strain>
    </source>
</reference>
<dbReference type="EMBL" id="CP030050">
    <property type="protein sequence ID" value="QOZ70118.1"/>
    <property type="molecule type" value="Genomic_DNA"/>
</dbReference>
<evidence type="ECO:0000256" key="2">
    <source>
        <dbReference type="ARBA" id="ARBA00022729"/>
    </source>
</evidence>
<gene>
    <name evidence="8" type="ORF">WN72_30265</name>
</gene>
<dbReference type="PANTHER" id="PTHR34001:SF3">
    <property type="entry name" value="BLL7405 PROTEIN"/>
    <property type="match status" value="1"/>
</dbReference>
<keyword evidence="2 6" id="KW-0732">Signal</keyword>
<feature type="chain" id="PRO_5041924328" evidence="6">
    <location>
        <begin position="22"/>
        <end position="248"/>
    </location>
</feature>
<dbReference type="GO" id="GO:0009279">
    <property type="term" value="C:cell outer membrane"/>
    <property type="evidence" value="ECO:0007669"/>
    <property type="project" value="UniProtKB-SubCell"/>
</dbReference>
<dbReference type="Gene3D" id="2.40.160.20">
    <property type="match status" value="1"/>
</dbReference>
<comment type="similarity">
    <text evidence="5">Belongs to the Omp25/RopB family.</text>
</comment>
<evidence type="ECO:0000256" key="5">
    <source>
        <dbReference type="ARBA" id="ARBA00038306"/>
    </source>
</evidence>
<organism evidence="8 9">
    <name type="scientific">Bradyrhizobium arachidis</name>
    <dbReference type="NCBI Taxonomy" id="858423"/>
    <lineage>
        <taxon>Bacteria</taxon>
        <taxon>Pseudomonadati</taxon>
        <taxon>Pseudomonadota</taxon>
        <taxon>Alphaproteobacteria</taxon>
        <taxon>Hyphomicrobiales</taxon>
        <taxon>Nitrobacteraceae</taxon>
        <taxon>Bradyrhizobium</taxon>
    </lineage>
</organism>
<accession>A0AAE7TIN7</accession>
<dbReference type="PANTHER" id="PTHR34001">
    <property type="entry name" value="BLL7405 PROTEIN"/>
    <property type="match status" value="1"/>
</dbReference>
<dbReference type="InterPro" id="IPR051692">
    <property type="entry name" value="OMP-like"/>
</dbReference>
<evidence type="ECO:0000259" key="7">
    <source>
        <dbReference type="Pfam" id="PF13505"/>
    </source>
</evidence>
<proteinExistence type="inferred from homology"/>
<keyword evidence="3" id="KW-0472">Membrane</keyword>
<feature type="domain" description="Outer membrane protein beta-barrel" evidence="7">
    <location>
        <begin position="9"/>
        <end position="245"/>
    </location>
</feature>
<name>A0AAE7TIN7_9BRAD</name>
<dbReference type="InterPro" id="IPR027385">
    <property type="entry name" value="Beta-barrel_OMP"/>
</dbReference>
<evidence type="ECO:0000313" key="9">
    <source>
        <dbReference type="Proteomes" id="UP000594015"/>
    </source>
</evidence>
<dbReference type="SUPFAM" id="SSF56925">
    <property type="entry name" value="OMPA-like"/>
    <property type="match status" value="1"/>
</dbReference>
<protein>
    <submittedName>
        <fullName evidence="8">Porin family protein</fullName>
    </submittedName>
</protein>
<evidence type="ECO:0000313" key="8">
    <source>
        <dbReference type="EMBL" id="QOZ70118.1"/>
    </source>
</evidence>
<comment type="subcellular location">
    <subcellularLocation>
        <location evidence="1">Cell outer membrane</location>
    </subcellularLocation>
</comment>
<evidence type="ECO:0000256" key="4">
    <source>
        <dbReference type="ARBA" id="ARBA00023237"/>
    </source>
</evidence>